<dbReference type="EMBL" id="OR769218">
    <property type="protein sequence ID" value="WQJ54277.1"/>
    <property type="molecule type" value="Genomic_DNA"/>
</dbReference>
<dbReference type="Proteomes" id="UP001346559">
    <property type="component" value="Segment"/>
</dbReference>
<evidence type="ECO:0000313" key="1">
    <source>
        <dbReference type="EMBL" id="WQJ54277.1"/>
    </source>
</evidence>
<organism evidence="1 2">
    <name type="scientific">phage Lak_Megaphage_RVC_AP1_GC26</name>
    <dbReference type="NCBI Taxonomy" id="3109224"/>
    <lineage>
        <taxon>Viruses</taxon>
        <taxon>Duplodnaviria</taxon>
        <taxon>Heunggongvirae</taxon>
        <taxon>Uroviricota</taxon>
        <taxon>Caudoviricetes</taxon>
        <taxon>Caudoviricetes code 15 clade</taxon>
    </lineage>
</organism>
<keyword evidence="1" id="KW-0418">Kinase</keyword>
<reference evidence="1 2" key="1">
    <citation type="submission" date="2023-11" db="EMBL/GenBank/DDBJ databases">
        <authorList>
            <person name="Cook R."/>
            <person name="Crisci M."/>
            <person name="Pye H."/>
            <person name="Adriaenssens E."/>
            <person name="Santini J."/>
        </authorList>
    </citation>
    <scope>NUCLEOTIDE SEQUENCE [LARGE SCALE GENOMIC DNA]</scope>
    <source>
        <strain evidence="1">Lak_Megaphage_RVC_AP1_GC26</strain>
    </source>
</reference>
<proteinExistence type="predicted"/>
<dbReference type="Pfam" id="PF11753">
    <property type="entry name" value="DUF3310"/>
    <property type="match status" value="1"/>
</dbReference>
<protein>
    <submittedName>
        <fullName evidence="1">Nucleotide kinase</fullName>
    </submittedName>
</protein>
<dbReference type="InterPro" id="IPR021739">
    <property type="entry name" value="SaV-like"/>
</dbReference>
<keyword evidence="1" id="KW-0808">Transferase</keyword>
<dbReference type="GO" id="GO:0016301">
    <property type="term" value="F:kinase activity"/>
    <property type="evidence" value="ECO:0007669"/>
    <property type="project" value="UniProtKB-KW"/>
</dbReference>
<sequence length="182" mass="20941">MSYTYNETRTDIPVYDEGTRTREDKDIIFVTTQSDKVKTDIDEDEPCGEPADKSFNAPIKENKLQPLKPNKIVFKEQAQISHKKEANPIFNTDNLNVVEHPNHYGAGNGGLQCIEAMLQTFGKNATMDFCKLNAFKYIWRSDHKDKEVQDMEKAKRYLEYWHVLAKLSGNSDDGSFHAYLNN</sequence>
<evidence type="ECO:0000313" key="2">
    <source>
        <dbReference type="Proteomes" id="UP001346559"/>
    </source>
</evidence>
<accession>A0ABZ0Z4Z8</accession>
<name>A0ABZ0Z4Z8_9CAUD</name>
<keyword evidence="2" id="KW-1185">Reference proteome</keyword>